<dbReference type="AlphaFoldDB" id="A0A508X2D2"/>
<feature type="region of interest" description="Disordered" evidence="1">
    <location>
        <begin position="14"/>
        <end position="33"/>
    </location>
</feature>
<accession>A0A508X2D2</accession>
<gene>
    <name evidence="2" type="ORF">EMEDMD4_530195</name>
</gene>
<dbReference type="EMBL" id="CABFNB010000121">
    <property type="protein sequence ID" value="VTZ63988.1"/>
    <property type="molecule type" value="Genomic_DNA"/>
</dbReference>
<proteinExistence type="predicted"/>
<protein>
    <submittedName>
        <fullName evidence="2">Uncharacterized protein</fullName>
    </submittedName>
</protein>
<evidence type="ECO:0000256" key="1">
    <source>
        <dbReference type="SAM" id="MobiDB-lite"/>
    </source>
</evidence>
<sequence length="33" mass="3574">MRVLPAMKTIEAQAEAHLAPSGDGVNRPSIQER</sequence>
<dbReference type="Proteomes" id="UP000507954">
    <property type="component" value="Unassembled WGS sequence"/>
</dbReference>
<evidence type="ECO:0000313" key="2">
    <source>
        <dbReference type="EMBL" id="VTZ63988.1"/>
    </source>
</evidence>
<organism evidence="2">
    <name type="scientific">Sinorhizobium medicae</name>
    <dbReference type="NCBI Taxonomy" id="110321"/>
    <lineage>
        <taxon>Bacteria</taxon>
        <taxon>Pseudomonadati</taxon>
        <taxon>Pseudomonadota</taxon>
        <taxon>Alphaproteobacteria</taxon>
        <taxon>Hyphomicrobiales</taxon>
        <taxon>Rhizobiaceae</taxon>
        <taxon>Sinorhizobium/Ensifer group</taxon>
        <taxon>Sinorhizobium</taxon>
    </lineage>
</organism>
<reference evidence="2" key="1">
    <citation type="submission" date="2019-06" db="EMBL/GenBank/DDBJ databases">
        <authorList>
            <person name="Le Quere A."/>
            <person name="Colella S."/>
        </authorList>
    </citation>
    <scope>NUCLEOTIDE SEQUENCE</scope>
    <source>
        <strain evidence="2">EmedicaeMD41</strain>
    </source>
</reference>
<name>A0A508X2D2_9HYPH</name>